<dbReference type="EMBL" id="OZ075136">
    <property type="protein sequence ID" value="CAL5002358.1"/>
    <property type="molecule type" value="Genomic_DNA"/>
</dbReference>
<dbReference type="Proteomes" id="UP001497457">
    <property type="component" value="Chromosome 26rd"/>
</dbReference>
<reference evidence="3" key="1">
    <citation type="submission" date="2024-06" db="EMBL/GenBank/DDBJ databases">
        <authorList>
            <person name="Ryan C."/>
        </authorList>
    </citation>
    <scope>NUCLEOTIDE SEQUENCE [LARGE SCALE GENOMIC DNA]</scope>
</reference>
<accession>A0ABC9BL13</accession>
<protein>
    <recommendedName>
        <fullName evidence="4">No apical meristem-associated C-terminal domain-containing protein</fullName>
    </recommendedName>
</protein>
<feature type="region of interest" description="Disordered" evidence="1">
    <location>
        <begin position="321"/>
        <end position="347"/>
    </location>
</feature>
<feature type="region of interest" description="Disordered" evidence="1">
    <location>
        <begin position="1"/>
        <end position="97"/>
    </location>
</feature>
<evidence type="ECO:0000256" key="1">
    <source>
        <dbReference type="SAM" id="MobiDB-lite"/>
    </source>
</evidence>
<keyword evidence="3" id="KW-1185">Reference proteome</keyword>
<dbReference type="AlphaFoldDB" id="A0ABC9BL13"/>
<feature type="compositionally biased region" description="Low complexity" evidence="1">
    <location>
        <begin position="39"/>
        <end position="63"/>
    </location>
</feature>
<sequence length="465" mass="52745">MSRQAQSRKEAGAAARDLLQADASRVRKAFAPPKQKRGAAAMQKAPAAPVRKDAAAAAVTPPRSFTDSDSSFFHGNGGEFFSSPGPSSQPWNHQSSEPAMWGKNPTPPGGFTNYLQPQMSQNFIFGGDPSQYASCMHSQMSQDVQSEESPGFSTPVLAKDRQDRSYVNVDSMEEDAPRTEKRIYWTQAEDVRMMSSWLLNSTDSSCGADRRNEQYWVDVEATYNETAPSHRTRSAKQIKDRFHKVNRWTDLFHSAWLKARMVYTSGYNDQMWIEKAHAFYLEDNKKLGLGPFVLMEVWNTVKTEAKWITYNNGLKASRKRAASKSAGNDNEGDATDHIDLDDLDELPRPMGQKQAKKLKYGKAKEVEHIDLEELDKFGKIQEEQNASRLKVLEVQQKLSSEKVEQTKLAHLAAKKQKEARKYELESRMFETFNHFLAMDLSLMSDEEKLDHANTFKCLKKKLFSD</sequence>
<reference evidence="2 3" key="2">
    <citation type="submission" date="2024-10" db="EMBL/GenBank/DDBJ databases">
        <authorList>
            <person name="Ryan C."/>
        </authorList>
    </citation>
    <scope>NUCLEOTIDE SEQUENCE [LARGE SCALE GENOMIC DNA]</scope>
</reference>
<dbReference type="PANTHER" id="PTHR45224:SF3">
    <property type="entry name" value="OS11G0506300 PROTEIN"/>
    <property type="match status" value="1"/>
</dbReference>
<evidence type="ECO:0008006" key="4">
    <source>
        <dbReference type="Google" id="ProtNLM"/>
    </source>
</evidence>
<name>A0ABC9BL13_9POAL</name>
<gene>
    <name evidence="2" type="ORF">URODEC1_LOCUS65914</name>
</gene>
<evidence type="ECO:0000313" key="2">
    <source>
        <dbReference type="EMBL" id="CAL5002358.1"/>
    </source>
</evidence>
<proteinExistence type="predicted"/>
<organism evidence="2 3">
    <name type="scientific">Urochloa decumbens</name>
    <dbReference type="NCBI Taxonomy" id="240449"/>
    <lineage>
        <taxon>Eukaryota</taxon>
        <taxon>Viridiplantae</taxon>
        <taxon>Streptophyta</taxon>
        <taxon>Embryophyta</taxon>
        <taxon>Tracheophyta</taxon>
        <taxon>Spermatophyta</taxon>
        <taxon>Magnoliopsida</taxon>
        <taxon>Liliopsida</taxon>
        <taxon>Poales</taxon>
        <taxon>Poaceae</taxon>
        <taxon>PACMAD clade</taxon>
        <taxon>Panicoideae</taxon>
        <taxon>Panicodae</taxon>
        <taxon>Paniceae</taxon>
        <taxon>Melinidinae</taxon>
        <taxon>Urochloa</taxon>
    </lineage>
</organism>
<dbReference type="PANTHER" id="PTHR45224">
    <property type="entry name" value="OS01G0527900 PROTEIN-RELATED"/>
    <property type="match status" value="1"/>
</dbReference>
<evidence type="ECO:0000313" key="3">
    <source>
        <dbReference type="Proteomes" id="UP001497457"/>
    </source>
</evidence>
<feature type="compositionally biased region" description="Low complexity" evidence="1">
    <location>
        <begin position="79"/>
        <end position="88"/>
    </location>
</feature>